<keyword evidence="1" id="KW-0175">Coiled coil</keyword>
<dbReference type="Proteomes" id="UP000054321">
    <property type="component" value="Unassembled WGS sequence"/>
</dbReference>
<keyword evidence="4" id="KW-1185">Reference proteome</keyword>
<feature type="region of interest" description="Disordered" evidence="2">
    <location>
        <begin position="106"/>
        <end position="158"/>
    </location>
</feature>
<evidence type="ECO:0000313" key="4">
    <source>
        <dbReference type="Proteomes" id="UP000054321"/>
    </source>
</evidence>
<sequence length="477" mass="52710">MEQGEESSPRQTRTHQPSLTSLLPFRKGRRENSTSPERINPVMEWTQRELDDGLMPTLSGDMDEVVRIEEKQKGGFSSWFSGTSAPISLGIPVTEHETQPPFNESLVEASPQRETAKLRKRPNLPRVESPGNSNSNSNSNMLTKMPTSATPGRFNFFSQKAPPKRTIQLPQQMTEDDELLALDIHAMLFHPSFKAQDISKSSFSDLLMNAEGLLLRLQTAYKLRTVSLHDISADKEAQDEELEEAETRAQCLKSQLQEMSDRVAEQDRVIEELVEQLATEKQARAEEKLAREKSLALIKASHECRLSEAEELASSKKPRPRAWRKSGGSTTTDCDSDAELGSPTDSVFSRSRSPAPTITSMLSSATCTSADTTPEILQASFARIVSLQPVTAVVHQQQQQRPSPIQQPSTFQKILHGITTSTSTEYGCDNCRGGDASVAWDTVSLLRAENKGLKERVGSLEGAVETALDLCSNIGRL</sequence>
<dbReference type="STRING" id="913774.A0A0C3HS39"/>
<dbReference type="AlphaFoldDB" id="A0A0C3HS39"/>
<feature type="compositionally biased region" description="Polar residues" evidence="2">
    <location>
        <begin position="141"/>
        <end position="150"/>
    </location>
</feature>
<feature type="coiled-coil region" evidence="1">
    <location>
        <begin position="228"/>
        <end position="290"/>
    </location>
</feature>
<feature type="compositionally biased region" description="Polar residues" evidence="2">
    <location>
        <begin position="9"/>
        <end position="21"/>
    </location>
</feature>
<feature type="region of interest" description="Disordered" evidence="2">
    <location>
        <begin position="1"/>
        <end position="54"/>
    </location>
</feature>
<evidence type="ECO:0000256" key="1">
    <source>
        <dbReference type="SAM" id="Coils"/>
    </source>
</evidence>
<dbReference type="EMBL" id="KN832871">
    <property type="protein sequence ID" value="KIN05835.1"/>
    <property type="molecule type" value="Genomic_DNA"/>
</dbReference>
<organism evidence="3 4">
    <name type="scientific">Oidiodendron maius (strain Zn)</name>
    <dbReference type="NCBI Taxonomy" id="913774"/>
    <lineage>
        <taxon>Eukaryota</taxon>
        <taxon>Fungi</taxon>
        <taxon>Dikarya</taxon>
        <taxon>Ascomycota</taxon>
        <taxon>Pezizomycotina</taxon>
        <taxon>Leotiomycetes</taxon>
        <taxon>Leotiomycetes incertae sedis</taxon>
        <taxon>Myxotrichaceae</taxon>
        <taxon>Oidiodendron</taxon>
    </lineage>
</organism>
<dbReference type="InParanoid" id="A0A0C3HS39"/>
<feature type="compositionally biased region" description="Polar residues" evidence="2">
    <location>
        <begin position="343"/>
        <end position="357"/>
    </location>
</feature>
<reference evidence="4" key="2">
    <citation type="submission" date="2015-01" db="EMBL/GenBank/DDBJ databases">
        <title>Evolutionary Origins and Diversification of the Mycorrhizal Mutualists.</title>
        <authorList>
            <consortium name="DOE Joint Genome Institute"/>
            <consortium name="Mycorrhizal Genomics Consortium"/>
            <person name="Kohler A."/>
            <person name="Kuo A."/>
            <person name="Nagy L.G."/>
            <person name="Floudas D."/>
            <person name="Copeland A."/>
            <person name="Barry K.W."/>
            <person name="Cichocki N."/>
            <person name="Veneault-Fourrey C."/>
            <person name="LaButti K."/>
            <person name="Lindquist E.A."/>
            <person name="Lipzen A."/>
            <person name="Lundell T."/>
            <person name="Morin E."/>
            <person name="Murat C."/>
            <person name="Riley R."/>
            <person name="Ohm R."/>
            <person name="Sun H."/>
            <person name="Tunlid A."/>
            <person name="Henrissat B."/>
            <person name="Grigoriev I.V."/>
            <person name="Hibbett D.S."/>
            <person name="Martin F."/>
        </authorList>
    </citation>
    <scope>NUCLEOTIDE SEQUENCE [LARGE SCALE GENOMIC DNA]</scope>
    <source>
        <strain evidence="4">Zn</strain>
    </source>
</reference>
<proteinExistence type="predicted"/>
<dbReference type="HOGENOM" id="CLU_030582_1_0_1"/>
<evidence type="ECO:0000313" key="3">
    <source>
        <dbReference type="EMBL" id="KIN05835.1"/>
    </source>
</evidence>
<gene>
    <name evidence="3" type="ORF">OIDMADRAFT_38299</name>
</gene>
<reference evidence="3 4" key="1">
    <citation type="submission" date="2014-04" db="EMBL/GenBank/DDBJ databases">
        <authorList>
            <consortium name="DOE Joint Genome Institute"/>
            <person name="Kuo A."/>
            <person name="Martino E."/>
            <person name="Perotto S."/>
            <person name="Kohler A."/>
            <person name="Nagy L.G."/>
            <person name="Floudas D."/>
            <person name="Copeland A."/>
            <person name="Barry K.W."/>
            <person name="Cichocki N."/>
            <person name="Veneault-Fourrey C."/>
            <person name="LaButti K."/>
            <person name="Lindquist E.A."/>
            <person name="Lipzen A."/>
            <person name="Lundell T."/>
            <person name="Morin E."/>
            <person name="Murat C."/>
            <person name="Sun H."/>
            <person name="Tunlid A."/>
            <person name="Henrissat B."/>
            <person name="Grigoriev I.V."/>
            <person name="Hibbett D.S."/>
            <person name="Martin F."/>
            <person name="Nordberg H.P."/>
            <person name="Cantor M.N."/>
            <person name="Hua S.X."/>
        </authorList>
    </citation>
    <scope>NUCLEOTIDE SEQUENCE [LARGE SCALE GENOMIC DNA]</scope>
    <source>
        <strain evidence="3 4">Zn</strain>
    </source>
</reference>
<protein>
    <submittedName>
        <fullName evidence="3">Uncharacterized protein</fullName>
    </submittedName>
</protein>
<accession>A0A0C3HS39</accession>
<name>A0A0C3HS39_OIDMZ</name>
<feature type="region of interest" description="Disordered" evidence="2">
    <location>
        <begin position="309"/>
        <end position="357"/>
    </location>
</feature>
<evidence type="ECO:0000256" key="2">
    <source>
        <dbReference type="SAM" id="MobiDB-lite"/>
    </source>
</evidence>
<dbReference type="OrthoDB" id="5377009at2759"/>